<dbReference type="AlphaFoldDB" id="A0A418VAX0"/>
<dbReference type="InterPro" id="IPR050903">
    <property type="entry name" value="Bact_Chemotaxis_MeTrfase"/>
</dbReference>
<keyword evidence="3" id="KW-1185">Reference proteome</keyword>
<evidence type="ECO:0000313" key="2">
    <source>
        <dbReference type="EMBL" id="RJF73199.1"/>
    </source>
</evidence>
<evidence type="ECO:0000259" key="1">
    <source>
        <dbReference type="PROSITE" id="PS50123"/>
    </source>
</evidence>
<gene>
    <name evidence="2" type="ORF">D3875_18225</name>
</gene>
<dbReference type="Pfam" id="PF03705">
    <property type="entry name" value="CheR_N"/>
    <property type="match status" value="1"/>
</dbReference>
<dbReference type="InterPro" id="IPR029063">
    <property type="entry name" value="SAM-dependent_MTases_sf"/>
</dbReference>
<dbReference type="InterPro" id="IPR022641">
    <property type="entry name" value="CheR_N"/>
</dbReference>
<reference evidence="2 3" key="1">
    <citation type="submission" date="2018-09" db="EMBL/GenBank/DDBJ databases">
        <authorList>
            <person name="Zhu H."/>
        </authorList>
    </citation>
    <scope>NUCLEOTIDE SEQUENCE [LARGE SCALE GENOMIC DNA]</scope>
    <source>
        <strain evidence="2 3">K2S05-167</strain>
    </source>
</reference>
<proteinExistence type="predicted"/>
<dbReference type="GO" id="GO:0008757">
    <property type="term" value="F:S-adenosylmethionine-dependent methyltransferase activity"/>
    <property type="evidence" value="ECO:0007669"/>
    <property type="project" value="InterPro"/>
</dbReference>
<keyword evidence="2" id="KW-0808">Transferase</keyword>
<organism evidence="2 3">
    <name type="scientific">Deinococcus cavernae</name>
    <dbReference type="NCBI Taxonomy" id="2320857"/>
    <lineage>
        <taxon>Bacteria</taxon>
        <taxon>Thermotogati</taxon>
        <taxon>Deinococcota</taxon>
        <taxon>Deinococci</taxon>
        <taxon>Deinococcales</taxon>
        <taxon>Deinococcaceae</taxon>
        <taxon>Deinococcus</taxon>
    </lineage>
</organism>
<comment type="caution">
    <text evidence="2">The sequence shown here is derived from an EMBL/GenBank/DDBJ whole genome shotgun (WGS) entry which is preliminary data.</text>
</comment>
<dbReference type="InterPro" id="IPR000780">
    <property type="entry name" value="CheR_MeTrfase"/>
</dbReference>
<dbReference type="OrthoDB" id="9816309at2"/>
<dbReference type="SMART" id="SM00138">
    <property type="entry name" value="MeTrc"/>
    <property type="match status" value="1"/>
</dbReference>
<protein>
    <submittedName>
        <fullName evidence="2">Protein-glutamate O-methyltransferase CheR</fullName>
    </submittedName>
</protein>
<dbReference type="Pfam" id="PF01739">
    <property type="entry name" value="CheR"/>
    <property type="match status" value="1"/>
</dbReference>
<dbReference type="RefSeq" id="WP_119765933.1">
    <property type="nucleotide sequence ID" value="NZ_QYUJ01000014.1"/>
</dbReference>
<keyword evidence="2" id="KW-0489">Methyltransferase</keyword>
<dbReference type="InterPro" id="IPR022642">
    <property type="entry name" value="CheR_C"/>
</dbReference>
<dbReference type="PANTHER" id="PTHR24422">
    <property type="entry name" value="CHEMOTAXIS PROTEIN METHYLTRANSFERASE"/>
    <property type="match status" value="1"/>
</dbReference>
<dbReference type="GO" id="GO:0032259">
    <property type="term" value="P:methylation"/>
    <property type="evidence" value="ECO:0007669"/>
    <property type="project" value="UniProtKB-KW"/>
</dbReference>
<dbReference type="EMBL" id="QYUJ01000014">
    <property type="protein sequence ID" value="RJF73199.1"/>
    <property type="molecule type" value="Genomic_DNA"/>
</dbReference>
<feature type="domain" description="CheR-type methyltransferase" evidence="1">
    <location>
        <begin position="9"/>
        <end position="283"/>
    </location>
</feature>
<dbReference type="Proteomes" id="UP000286287">
    <property type="component" value="Unassembled WGS sequence"/>
</dbReference>
<sequence>MPTLNMGTPLPAQEPLESIELSLLLEGVYRVTGHDFRGYASATIHRRVIHAVAQEGLSSVSALLARVMHDPAAMTRLRETLSINVTEMFRDPSFFRALREQVLPVLRTHPFIRIWHAGCSTGEEVYSLAILLEEAGLLGRTRLYATDMHVPALNAAKRGIYRLDKLEGYARNYQEAGGKGELKQYFTTQYDHALIRADLRQHVIWGEHNLVTDSSFNEFHLILCRNVLIYFDKPLQEHVKTLLWQSLMPFGMLGLGHHETLDFSAVAPKFETLSLSEKLYRRIA</sequence>
<dbReference type="PROSITE" id="PS50123">
    <property type="entry name" value="CHER"/>
    <property type="match status" value="1"/>
</dbReference>
<dbReference type="PRINTS" id="PR00996">
    <property type="entry name" value="CHERMTFRASE"/>
</dbReference>
<dbReference type="SUPFAM" id="SSF47757">
    <property type="entry name" value="Chemotaxis receptor methyltransferase CheR, N-terminal domain"/>
    <property type="match status" value="1"/>
</dbReference>
<accession>A0A418VAX0</accession>
<dbReference type="PANTHER" id="PTHR24422:SF8">
    <property type="entry name" value="CHEMOTAXIS PROTEIN"/>
    <property type="match status" value="1"/>
</dbReference>
<dbReference type="Gene3D" id="3.40.50.150">
    <property type="entry name" value="Vaccinia Virus protein VP39"/>
    <property type="match status" value="1"/>
</dbReference>
<name>A0A418VAX0_9DEIO</name>
<evidence type="ECO:0000313" key="3">
    <source>
        <dbReference type="Proteomes" id="UP000286287"/>
    </source>
</evidence>
<dbReference type="SUPFAM" id="SSF53335">
    <property type="entry name" value="S-adenosyl-L-methionine-dependent methyltransferases"/>
    <property type="match status" value="1"/>
</dbReference>